<evidence type="ECO:0000256" key="1">
    <source>
        <dbReference type="ARBA" id="ARBA00006484"/>
    </source>
</evidence>
<dbReference type="EMBL" id="JAFJYH010000136">
    <property type="protein sequence ID" value="KAG4418127.1"/>
    <property type="molecule type" value="Genomic_DNA"/>
</dbReference>
<comment type="similarity">
    <text evidence="1">Belongs to the short-chain dehydrogenases/reductases (SDR) family.</text>
</comment>
<name>A0A8H7TF92_9HELO</name>
<accession>A0A8H7TF92</accession>
<organism evidence="4 5">
    <name type="scientific">Cadophora malorum</name>
    <dbReference type="NCBI Taxonomy" id="108018"/>
    <lineage>
        <taxon>Eukaryota</taxon>
        <taxon>Fungi</taxon>
        <taxon>Dikarya</taxon>
        <taxon>Ascomycota</taxon>
        <taxon>Pezizomycotina</taxon>
        <taxon>Leotiomycetes</taxon>
        <taxon>Helotiales</taxon>
        <taxon>Ploettnerulaceae</taxon>
        <taxon>Cadophora</taxon>
    </lineage>
</organism>
<proteinExistence type="inferred from homology"/>
<dbReference type="AlphaFoldDB" id="A0A8H7TF92"/>
<dbReference type="InterPro" id="IPR036291">
    <property type="entry name" value="NAD(P)-bd_dom_sf"/>
</dbReference>
<comment type="caution">
    <text evidence="4">The sequence shown here is derived from an EMBL/GenBank/DDBJ whole genome shotgun (WGS) entry which is preliminary data.</text>
</comment>
<evidence type="ECO:0000256" key="2">
    <source>
        <dbReference type="ARBA" id="ARBA00022857"/>
    </source>
</evidence>
<dbReference type="SUPFAM" id="SSF51735">
    <property type="entry name" value="NAD(P)-binding Rossmann-fold domains"/>
    <property type="match status" value="1"/>
</dbReference>
<dbReference type="OrthoDB" id="191139at2759"/>
<dbReference type="Gene3D" id="3.40.50.720">
    <property type="entry name" value="NAD(P)-binding Rossmann-like Domain"/>
    <property type="match status" value="1"/>
</dbReference>
<dbReference type="Pfam" id="PF00106">
    <property type="entry name" value="adh_short"/>
    <property type="match status" value="1"/>
</dbReference>
<keyword evidence="3" id="KW-0560">Oxidoreductase</keyword>
<reference evidence="4" key="1">
    <citation type="submission" date="2021-02" db="EMBL/GenBank/DDBJ databases">
        <title>Genome sequence Cadophora malorum strain M34.</title>
        <authorList>
            <person name="Stefanovic E."/>
            <person name="Vu D."/>
            <person name="Scully C."/>
            <person name="Dijksterhuis J."/>
            <person name="Roader J."/>
            <person name="Houbraken J."/>
        </authorList>
    </citation>
    <scope>NUCLEOTIDE SEQUENCE</scope>
    <source>
        <strain evidence="4">M34</strain>
    </source>
</reference>
<dbReference type="PRINTS" id="PR00081">
    <property type="entry name" value="GDHRDH"/>
</dbReference>
<keyword evidence="5" id="KW-1185">Reference proteome</keyword>
<gene>
    <name evidence="4" type="ORF">IFR04_008720</name>
</gene>
<protein>
    <recommendedName>
        <fullName evidence="6">Short-chain dehydrogenase</fullName>
    </recommendedName>
</protein>
<dbReference type="PANTHER" id="PTHR24320:SF236">
    <property type="entry name" value="SHORT-CHAIN DEHYDROGENASE-RELATED"/>
    <property type="match status" value="1"/>
</dbReference>
<dbReference type="GO" id="GO:0016491">
    <property type="term" value="F:oxidoreductase activity"/>
    <property type="evidence" value="ECO:0007669"/>
    <property type="project" value="UniProtKB-KW"/>
</dbReference>
<evidence type="ECO:0000313" key="5">
    <source>
        <dbReference type="Proteomes" id="UP000664132"/>
    </source>
</evidence>
<dbReference type="PANTHER" id="PTHR24320">
    <property type="entry name" value="RETINOL DEHYDROGENASE"/>
    <property type="match status" value="1"/>
</dbReference>
<keyword evidence="2" id="KW-0521">NADP</keyword>
<evidence type="ECO:0000313" key="4">
    <source>
        <dbReference type="EMBL" id="KAG4418127.1"/>
    </source>
</evidence>
<dbReference type="Proteomes" id="UP000664132">
    <property type="component" value="Unassembled WGS sequence"/>
</dbReference>
<sequence length="333" mass="36038">MPPVSTLSTMFPPSPKFTERNLPSLVGKVYIVTGAASGVGFELAKFLYGAGGTVYVAARSAARCEGAIQKILQETKSKTKGQSGRLESLVIDLSDLASVKAGVEDFLRRETRLDVLMHNAAVMTPPKESKDKHGHDLEIGTNCLAPYLMTLLLEPILIQTAKAPGTHANSVRVVFVISCLQEGFVPGGAMSFDATGTPVILTDKFMANYMQSKNGGAWLALHFAEKLGRHGILSVSLHPGLMRTELQRHWGFGLKLAMSITTKSPVYGAYSELYSGFSPEVTPEHNGGYMMAWGRIGELTNDVKDGWKSEAKGGTGAAKKFLEYCDRETKTFL</sequence>
<dbReference type="InterPro" id="IPR002347">
    <property type="entry name" value="SDR_fam"/>
</dbReference>
<evidence type="ECO:0000256" key="3">
    <source>
        <dbReference type="ARBA" id="ARBA00023002"/>
    </source>
</evidence>
<evidence type="ECO:0008006" key="6">
    <source>
        <dbReference type="Google" id="ProtNLM"/>
    </source>
</evidence>